<dbReference type="Gene3D" id="1.10.10.10">
    <property type="entry name" value="Winged helix-like DNA-binding domain superfamily/Winged helix DNA-binding domain"/>
    <property type="match status" value="1"/>
</dbReference>
<gene>
    <name evidence="6" type="primary">decR_1</name>
    <name evidence="6" type="ORF">GMJLKIPL_4313</name>
</gene>
<evidence type="ECO:0000256" key="3">
    <source>
        <dbReference type="ARBA" id="ARBA00023163"/>
    </source>
</evidence>
<evidence type="ECO:0000256" key="2">
    <source>
        <dbReference type="ARBA" id="ARBA00023125"/>
    </source>
</evidence>
<dbReference type="SUPFAM" id="SSF54909">
    <property type="entry name" value="Dimeric alpha+beta barrel"/>
    <property type="match status" value="1"/>
</dbReference>
<protein>
    <submittedName>
        <fullName evidence="6">DNA-binding transcriptional activator DecR</fullName>
    </submittedName>
</protein>
<dbReference type="SUPFAM" id="SSF46785">
    <property type="entry name" value="Winged helix' DNA-binding domain"/>
    <property type="match status" value="1"/>
</dbReference>
<dbReference type="Gene3D" id="3.30.70.920">
    <property type="match status" value="1"/>
</dbReference>
<organism evidence="6 7">
    <name type="scientific">Methylobacterium isbiliense</name>
    <dbReference type="NCBI Taxonomy" id="315478"/>
    <lineage>
        <taxon>Bacteria</taxon>
        <taxon>Pseudomonadati</taxon>
        <taxon>Pseudomonadota</taxon>
        <taxon>Alphaproteobacteria</taxon>
        <taxon>Hyphomicrobiales</taxon>
        <taxon>Methylobacteriaceae</taxon>
        <taxon>Methylobacterium</taxon>
    </lineage>
</organism>
<reference evidence="6" key="1">
    <citation type="journal article" date="2021" name="Front. Microbiol.">
        <title>Comprehensive Comparative Genomics and Phenotyping of Methylobacterium Species.</title>
        <authorList>
            <person name="Alessa O."/>
            <person name="Ogura Y."/>
            <person name="Fujitani Y."/>
            <person name="Takami H."/>
            <person name="Hayashi T."/>
            <person name="Sahin N."/>
            <person name="Tani A."/>
        </authorList>
    </citation>
    <scope>NUCLEOTIDE SEQUENCE</scope>
    <source>
        <strain evidence="6">DSM 17168</strain>
    </source>
</reference>
<keyword evidence="2 6" id="KW-0238">DNA-binding</keyword>
<evidence type="ECO:0000256" key="1">
    <source>
        <dbReference type="ARBA" id="ARBA00023015"/>
    </source>
</evidence>
<comment type="caution">
    <text evidence="6">The sequence shown here is derived from an EMBL/GenBank/DDBJ whole genome shotgun (WGS) entry which is preliminary data.</text>
</comment>
<dbReference type="PANTHER" id="PTHR30154:SF34">
    <property type="entry name" value="TRANSCRIPTIONAL REGULATOR AZLB"/>
    <property type="match status" value="1"/>
</dbReference>
<dbReference type="InterPro" id="IPR019885">
    <property type="entry name" value="Tscrpt_reg_HTH_AsnC-type_CS"/>
</dbReference>
<evidence type="ECO:0000313" key="7">
    <source>
        <dbReference type="Proteomes" id="UP001055153"/>
    </source>
</evidence>
<dbReference type="InterPro" id="IPR019888">
    <property type="entry name" value="Tscrpt_reg_AsnC-like"/>
</dbReference>
<dbReference type="InterPro" id="IPR000485">
    <property type="entry name" value="AsnC-type_HTH_dom"/>
</dbReference>
<dbReference type="InterPro" id="IPR036390">
    <property type="entry name" value="WH_DNA-bd_sf"/>
</dbReference>
<dbReference type="InterPro" id="IPR019887">
    <property type="entry name" value="Tscrpt_reg_AsnC/Lrp_C"/>
</dbReference>
<dbReference type="InterPro" id="IPR011008">
    <property type="entry name" value="Dimeric_a/b-barrel"/>
</dbReference>
<keyword evidence="1" id="KW-0805">Transcription regulation</keyword>
<feature type="coiled-coil region" evidence="4">
    <location>
        <begin position="108"/>
        <end position="135"/>
    </location>
</feature>
<dbReference type="EMBL" id="BPQQ01000054">
    <property type="protein sequence ID" value="GJE02366.1"/>
    <property type="molecule type" value="Genomic_DNA"/>
</dbReference>
<dbReference type="SMART" id="SM00344">
    <property type="entry name" value="HTH_ASNC"/>
    <property type="match status" value="1"/>
</dbReference>
<dbReference type="Pfam" id="PF01037">
    <property type="entry name" value="AsnC_trans_reg"/>
    <property type="match status" value="1"/>
</dbReference>
<dbReference type="InterPro" id="IPR036388">
    <property type="entry name" value="WH-like_DNA-bd_sf"/>
</dbReference>
<dbReference type="PANTHER" id="PTHR30154">
    <property type="entry name" value="LEUCINE-RESPONSIVE REGULATORY PROTEIN"/>
    <property type="match status" value="1"/>
</dbReference>
<dbReference type="PRINTS" id="PR00033">
    <property type="entry name" value="HTHASNC"/>
</dbReference>
<dbReference type="PROSITE" id="PS50956">
    <property type="entry name" value="HTH_ASNC_2"/>
    <property type="match status" value="1"/>
</dbReference>
<feature type="domain" description="HTH asnC-type" evidence="5">
    <location>
        <begin position="3"/>
        <end position="64"/>
    </location>
</feature>
<dbReference type="Proteomes" id="UP001055153">
    <property type="component" value="Unassembled WGS sequence"/>
</dbReference>
<dbReference type="Pfam" id="PF13412">
    <property type="entry name" value="HTH_24"/>
    <property type="match status" value="1"/>
</dbReference>
<accession>A0ABQ4SGL2</accession>
<evidence type="ECO:0000256" key="4">
    <source>
        <dbReference type="SAM" id="Coils"/>
    </source>
</evidence>
<evidence type="ECO:0000259" key="5">
    <source>
        <dbReference type="PROSITE" id="PS50956"/>
    </source>
</evidence>
<name>A0ABQ4SGL2_9HYPH</name>
<dbReference type="RefSeq" id="WP_238238387.1">
    <property type="nucleotide sequence ID" value="NZ_BPQQ01000054.1"/>
</dbReference>
<sequence length="156" mass="17344">MNVDDKDDKILALIQKNNSLTREQIGREVNMSPTGVVKRLKKLHKSGLIEGTVAVLDLKAIGPFVSALVWCSFDPDGPSTVDQFMECVLPRAEITNAWVVTGEVDVVLLVMSRTLDEYEAALRRLQADFPQLKNIRTHVVLRWSKRGLAIPFSAAS</sequence>
<reference evidence="6" key="2">
    <citation type="submission" date="2021-08" db="EMBL/GenBank/DDBJ databases">
        <authorList>
            <person name="Tani A."/>
            <person name="Ola A."/>
            <person name="Ogura Y."/>
            <person name="Katsura K."/>
            <person name="Hayashi T."/>
        </authorList>
    </citation>
    <scope>NUCLEOTIDE SEQUENCE</scope>
    <source>
        <strain evidence="6">DSM 17168</strain>
    </source>
</reference>
<keyword evidence="3" id="KW-0804">Transcription</keyword>
<dbReference type="GO" id="GO:0003677">
    <property type="term" value="F:DNA binding"/>
    <property type="evidence" value="ECO:0007669"/>
    <property type="project" value="UniProtKB-KW"/>
</dbReference>
<evidence type="ECO:0000313" key="6">
    <source>
        <dbReference type="EMBL" id="GJE02366.1"/>
    </source>
</evidence>
<proteinExistence type="predicted"/>
<keyword evidence="7" id="KW-1185">Reference proteome</keyword>
<dbReference type="PROSITE" id="PS00519">
    <property type="entry name" value="HTH_ASNC_1"/>
    <property type="match status" value="1"/>
</dbReference>
<keyword evidence="4" id="KW-0175">Coiled coil</keyword>